<reference evidence="1 2" key="2">
    <citation type="submission" date="2018-03" db="EMBL/GenBank/DDBJ databases">
        <title>The ancient ancestry and fast evolution of plastids.</title>
        <authorList>
            <person name="Moore K.R."/>
            <person name="Magnabosco C."/>
            <person name="Momper L."/>
            <person name="Gold D.A."/>
            <person name="Bosak T."/>
            <person name="Fournier G.P."/>
        </authorList>
    </citation>
    <scope>NUCLEOTIDE SEQUENCE [LARGE SCALE GENOMIC DNA]</scope>
    <source>
        <strain evidence="1 2">ULC007</strain>
    </source>
</reference>
<protein>
    <submittedName>
        <fullName evidence="1">Uncharacterized protein</fullName>
    </submittedName>
</protein>
<accession>A0A2T1D225</accession>
<evidence type="ECO:0000313" key="2">
    <source>
        <dbReference type="Proteomes" id="UP000238634"/>
    </source>
</evidence>
<proteinExistence type="predicted"/>
<dbReference type="RefSeq" id="WP_073075301.1">
    <property type="nucleotide sequence ID" value="NZ_MPPI01000075.1"/>
</dbReference>
<gene>
    <name evidence="1" type="ORF">C7B65_26315</name>
</gene>
<organism evidence="1 2">
    <name type="scientific">Phormidesmis priestleyi ULC007</name>
    <dbReference type="NCBI Taxonomy" id="1920490"/>
    <lineage>
        <taxon>Bacteria</taxon>
        <taxon>Bacillati</taxon>
        <taxon>Cyanobacteriota</taxon>
        <taxon>Cyanophyceae</taxon>
        <taxon>Leptolyngbyales</taxon>
        <taxon>Leptolyngbyaceae</taxon>
        <taxon>Phormidesmis</taxon>
    </lineage>
</organism>
<dbReference type="EMBL" id="PVWG01000086">
    <property type="protein sequence ID" value="PSB14530.1"/>
    <property type="molecule type" value="Genomic_DNA"/>
</dbReference>
<sequence length="135" mass="15060">MALKDATKCTARAKHSQQRCCNPAVTGYNVCRMHGAGNKGTPNLGSIKHGRYSRLKTEQLRSLVAEFENDPDPMNLMGELAAARALFQDFTDRYVESTDALMLWSRSGETAKPTQILDIGTAYKMVSEIRRSRSF</sequence>
<dbReference type="AlphaFoldDB" id="A0A2T1D225"/>
<keyword evidence="2" id="KW-1185">Reference proteome</keyword>
<name>A0A2T1D225_9CYAN</name>
<evidence type="ECO:0000313" key="1">
    <source>
        <dbReference type="EMBL" id="PSB14530.1"/>
    </source>
</evidence>
<dbReference type="Proteomes" id="UP000238634">
    <property type="component" value="Unassembled WGS sequence"/>
</dbReference>
<dbReference type="OrthoDB" id="7597230at2"/>
<comment type="caution">
    <text evidence="1">The sequence shown here is derived from an EMBL/GenBank/DDBJ whole genome shotgun (WGS) entry which is preliminary data.</text>
</comment>
<reference evidence="1 2" key="1">
    <citation type="submission" date="2018-02" db="EMBL/GenBank/DDBJ databases">
        <authorList>
            <person name="Cohen D.B."/>
            <person name="Kent A.D."/>
        </authorList>
    </citation>
    <scope>NUCLEOTIDE SEQUENCE [LARGE SCALE GENOMIC DNA]</scope>
    <source>
        <strain evidence="1 2">ULC007</strain>
    </source>
</reference>